<dbReference type="Proteomes" id="UP001642484">
    <property type="component" value="Unassembled WGS sequence"/>
</dbReference>
<proteinExistence type="predicted"/>
<sequence length="526" mass="58519">MLDGMDQQKFSMPRAKRLNGTAEYGKSWKSNVHVVGAIVWGIAEIYFLLPMDIPKDSSMECTLLSRALDLARDFLKDMSPDFDLPSSLVVAIDNTPREGKNAIFAGWMAYLTSKMFSFCEVQFMQVSHTHNELDQRFSSMASVVKRAESLQSLEDLKSHLEQHMVPSAGRRMHVEIVHNTWNFKQWLALGTESEISGLVSTKKEGANHLWRFCRRDLLTDARPVECEHARWQNHPSDPDDVCVTFKQFMSDRDISQAPQLIMPTHVWQGFKKSELTPMHRNPLGPTTLAEFRKTAKFVGSNPWNLLEAQSFLEKFCDDNENDTVDAPPDLVWVFSQEADLGHRVQQIEPLTFEEVPLPEEAPPRKIRVKAKAKTTVVVKRPAAAVFSRPAAAAVPSLEATAADEVHGPASAKKIKRPAASTEVLAASSAAGLEEGPVAAASFEPPAANAEDIGEDHGSAQPSSPLLDSVEAIKGRPGFLYFGCSKRRKKQTAKIGCKMCRAKGDNRAEGFRRSTQGWVYRIGEDVE</sequence>
<comment type="caution">
    <text evidence="2">The sequence shown here is derived from an EMBL/GenBank/DDBJ whole genome shotgun (WGS) entry which is preliminary data.</text>
</comment>
<evidence type="ECO:0000313" key="3">
    <source>
        <dbReference type="Proteomes" id="UP001642484"/>
    </source>
</evidence>
<name>A0ABP0SUA0_9DINO</name>
<dbReference type="EMBL" id="CAXAMN010028295">
    <property type="protein sequence ID" value="CAK9116006.1"/>
    <property type="molecule type" value="Genomic_DNA"/>
</dbReference>
<evidence type="ECO:0000313" key="2">
    <source>
        <dbReference type="EMBL" id="CAK9116006.1"/>
    </source>
</evidence>
<feature type="domain" description="DUF7869" evidence="1">
    <location>
        <begin position="26"/>
        <end position="189"/>
    </location>
</feature>
<gene>
    <name evidence="2" type="ORF">CCMP2556_LOCUS53718</name>
</gene>
<evidence type="ECO:0000259" key="1">
    <source>
        <dbReference type="Pfam" id="PF25273"/>
    </source>
</evidence>
<dbReference type="Pfam" id="PF25273">
    <property type="entry name" value="DUF7869"/>
    <property type="match status" value="1"/>
</dbReference>
<keyword evidence="3" id="KW-1185">Reference proteome</keyword>
<protein>
    <recommendedName>
        <fullName evidence="1">DUF7869 domain-containing protein</fullName>
    </recommendedName>
</protein>
<dbReference type="InterPro" id="IPR057191">
    <property type="entry name" value="DUF7869"/>
</dbReference>
<accession>A0ABP0SUA0</accession>
<dbReference type="PANTHER" id="PTHR33153">
    <property type="entry name" value="MYND-TYPE DOMAIN-CONTAINING PROTEIN"/>
    <property type="match status" value="1"/>
</dbReference>
<organism evidence="2 3">
    <name type="scientific">Durusdinium trenchii</name>
    <dbReference type="NCBI Taxonomy" id="1381693"/>
    <lineage>
        <taxon>Eukaryota</taxon>
        <taxon>Sar</taxon>
        <taxon>Alveolata</taxon>
        <taxon>Dinophyceae</taxon>
        <taxon>Suessiales</taxon>
        <taxon>Symbiodiniaceae</taxon>
        <taxon>Durusdinium</taxon>
    </lineage>
</organism>
<dbReference type="PANTHER" id="PTHR33153:SF3">
    <property type="entry name" value="TRAFFICKING PROTEIN PARTICLE COMPLEX SUBUNIT 11 DOMAIN-CONTAINING PROTEIN"/>
    <property type="match status" value="1"/>
</dbReference>
<reference evidence="2 3" key="1">
    <citation type="submission" date="2024-02" db="EMBL/GenBank/DDBJ databases">
        <authorList>
            <person name="Chen Y."/>
            <person name="Shah S."/>
            <person name="Dougan E. K."/>
            <person name="Thang M."/>
            <person name="Chan C."/>
        </authorList>
    </citation>
    <scope>NUCLEOTIDE SEQUENCE [LARGE SCALE GENOMIC DNA]</scope>
</reference>